<protein>
    <submittedName>
        <fullName evidence="2">Alpha/beta hydrolase</fullName>
    </submittedName>
</protein>
<feature type="domain" description="Serine aminopeptidase S33" evidence="1">
    <location>
        <begin position="29"/>
        <end position="266"/>
    </location>
</feature>
<dbReference type="AlphaFoldDB" id="A0A016XF84"/>
<accession>A0A016XF84</accession>
<organism evidence="2 3">
    <name type="scientific">Hylemonella gracilis str. Niagara R</name>
    <dbReference type="NCBI Taxonomy" id="1458275"/>
    <lineage>
        <taxon>Bacteria</taxon>
        <taxon>Pseudomonadati</taxon>
        <taxon>Pseudomonadota</taxon>
        <taxon>Betaproteobacteria</taxon>
        <taxon>Burkholderiales</taxon>
        <taxon>Comamonadaceae</taxon>
        <taxon>Hylemonella</taxon>
    </lineage>
</organism>
<proteinExistence type="predicted"/>
<sequence length="284" mass="31718">MSTMDQSTYTTADGETLAIRDWPLDAGVHARGLVLIVHGLGEHSGRYEEMAQRLHMQSFVVRAYDHYGHGHSSGVRGALPTRRRLVDDLAHIVNFTRRTMGQGLPLILLGHSMGGLVAAHAVALNRVRVDGLVLSSPALDAGLNFGRRLLLAILPAIAPHLRARNGLDVNWLSHDTEVIKAYQRDTLVHDRISARLGRYIADAGPRVVKAARHWHTPTLLLYAGQDRLVDPQGSVAFARAAAAQVEQKLVEVHCYAQHYHEIFNELHREPVYRQLTQWLNERFS</sequence>
<gene>
    <name evidence="2" type="ORF">AZ34_01560</name>
</gene>
<keyword evidence="2" id="KW-0378">Hydrolase</keyword>
<dbReference type="PANTHER" id="PTHR11614">
    <property type="entry name" value="PHOSPHOLIPASE-RELATED"/>
    <property type="match status" value="1"/>
</dbReference>
<name>A0A016XF84_9BURK</name>
<evidence type="ECO:0000313" key="2">
    <source>
        <dbReference type="EMBL" id="EYC49888.1"/>
    </source>
</evidence>
<dbReference type="Proteomes" id="UP000023268">
    <property type="component" value="Unassembled WGS sequence"/>
</dbReference>
<dbReference type="eggNOG" id="COG2267">
    <property type="taxonomic scope" value="Bacteria"/>
</dbReference>
<dbReference type="InterPro" id="IPR029058">
    <property type="entry name" value="AB_hydrolase_fold"/>
</dbReference>
<dbReference type="GO" id="GO:0016787">
    <property type="term" value="F:hydrolase activity"/>
    <property type="evidence" value="ECO:0007669"/>
    <property type="project" value="UniProtKB-KW"/>
</dbReference>
<reference evidence="2 3" key="1">
    <citation type="submission" date="2014-02" db="EMBL/GenBank/DDBJ databases">
        <title>Draft Genome of Hylemonella gracilis isolated from the Niagara River.</title>
        <authorList>
            <person name="Pawlowski D.R."/>
            <person name="Koudelka G.B."/>
        </authorList>
    </citation>
    <scope>NUCLEOTIDE SEQUENCE [LARGE SCALE GENOMIC DNA]</scope>
    <source>
        <strain evidence="2 3">Niagara R</strain>
    </source>
</reference>
<dbReference type="STRING" id="1458275.AZ34_01560"/>
<dbReference type="InterPro" id="IPR022742">
    <property type="entry name" value="Hydrolase_4"/>
</dbReference>
<dbReference type="InterPro" id="IPR000073">
    <property type="entry name" value="AB_hydrolase_1"/>
</dbReference>
<dbReference type="PRINTS" id="PR00111">
    <property type="entry name" value="ABHYDROLASE"/>
</dbReference>
<comment type="caution">
    <text evidence="2">The sequence shown here is derived from an EMBL/GenBank/DDBJ whole genome shotgun (WGS) entry which is preliminary data.</text>
</comment>
<dbReference type="SUPFAM" id="SSF53474">
    <property type="entry name" value="alpha/beta-Hydrolases"/>
    <property type="match status" value="1"/>
</dbReference>
<evidence type="ECO:0000259" key="1">
    <source>
        <dbReference type="Pfam" id="PF12146"/>
    </source>
</evidence>
<evidence type="ECO:0000313" key="3">
    <source>
        <dbReference type="Proteomes" id="UP000023268"/>
    </source>
</evidence>
<dbReference type="Gene3D" id="3.40.50.1820">
    <property type="entry name" value="alpha/beta hydrolase"/>
    <property type="match status" value="1"/>
</dbReference>
<dbReference type="EMBL" id="JEMG01000001">
    <property type="protein sequence ID" value="EYC49888.1"/>
    <property type="molecule type" value="Genomic_DNA"/>
</dbReference>
<dbReference type="InterPro" id="IPR051044">
    <property type="entry name" value="MAG_DAG_Lipase"/>
</dbReference>
<dbReference type="Pfam" id="PF12146">
    <property type="entry name" value="Hydrolase_4"/>
    <property type="match status" value="1"/>
</dbReference>